<evidence type="ECO:0000256" key="1">
    <source>
        <dbReference type="ARBA" id="ARBA00004141"/>
    </source>
</evidence>
<accession>U5EVW1</accession>
<evidence type="ECO:0000313" key="8">
    <source>
        <dbReference type="EMBL" id="JAB58179.1"/>
    </source>
</evidence>
<dbReference type="InterPro" id="IPR018499">
    <property type="entry name" value="Tetraspanin/Peripherin"/>
</dbReference>
<dbReference type="PANTHER" id="PTHR19282">
    <property type="entry name" value="TETRASPANIN"/>
    <property type="match status" value="1"/>
</dbReference>
<dbReference type="AlphaFoldDB" id="U5EVW1"/>
<keyword evidence="6" id="KW-1015">Disulfide bond</keyword>
<dbReference type="Pfam" id="PF00335">
    <property type="entry name" value="Tetraspanin"/>
    <property type="match status" value="1"/>
</dbReference>
<feature type="transmembrane region" description="Helical" evidence="7">
    <location>
        <begin position="200"/>
        <end position="223"/>
    </location>
</feature>
<evidence type="ECO:0000256" key="3">
    <source>
        <dbReference type="ARBA" id="ARBA00022692"/>
    </source>
</evidence>
<reference evidence="8" key="1">
    <citation type="journal article" date="2014" name="Insect Biochem. Mol. Biol.">
        <title>An insight into the sialome of the frog biting fly, Corethrella appendiculata.</title>
        <authorList>
            <person name="Ribeiro J.M.C."/>
            <person name="Chagas A.C."/>
            <person name="Pham V.M."/>
            <person name="Lounibos L.P."/>
            <person name="Calvo E."/>
        </authorList>
    </citation>
    <scope>NUCLEOTIDE SEQUENCE</scope>
    <source>
        <tissue evidence="8">Salivary glands</tissue>
    </source>
</reference>
<dbReference type="CDD" id="cd03127">
    <property type="entry name" value="tetraspanin_LEL"/>
    <property type="match status" value="1"/>
</dbReference>
<dbReference type="GO" id="GO:0005886">
    <property type="term" value="C:plasma membrane"/>
    <property type="evidence" value="ECO:0007669"/>
    <property type="project" value="TreeGrafter"/>
</dbReference>
<feature type="transmembrane region" description="Helical" evidence="7">
    <location>
        <begin position="82"/>
        <end position="105"/>
    </location>
</feature>
<comment type="subcellular location">
    <subcellularLocation>
        <location evidence="1 7">Membrane</location>
        <topology evidence="1 7">Multi-pass membrane protein</topology>
    </subcellularLocation>
</comment>
<dbReference type="SUPFAM" id="SSF48652">
    <property type="entry name" value="Tetraspanin"/>
    <property type="match status" value="1"/>
</dbReference>
<dbReference type="InterPro" id="IPR008952">
    <property type="entry name" value="Tetraspanin_EC2_sf"/>
</dbReference>
<dbReference type="InterPro" id="IPR000301">
    <property type="entry name" value="Tetraspanin_animals"/>
</dbReference>
<dbReference type="PANTHER" id="PTHR19282:SF482">
    <property type="entry name" value="FI23944P1-RELATED"/>
    <property type="match status" value="1"/>
</dbReference>
<evidence type="ECO:0000256" key="5">
    <source>
        <dbReference type="ARBA" id="ARBA00023136"/>
    </source>
</evidence>
<dbReference type="InterPro" id="IPR018503">
    <property type="entry name" value="Tetraspanin_CS"/>
</dbReference>
<dbReference type="EMBL" id="GANO01001692">
    <property type="protein sequence ID" value="JAB58179.1"/>
    <property type="molecule type" value="mRNA"/>
</dbReference>
<organism evidence="8">
    <name type="scientific">Corethrella appendiculata</name>
    <dbReference type="NCBI Taxonomy" id="1370023"/>
    <lineage>
        <taxon>Eukaryota</taxon>
        <taxon>Metazoa</taxon>
        <taxon>Ecdysozoa</taxon>
        <taxon>Arthropoda</taxon>
        <taxon>Hexapoda</taxon>
        <taxon>Insecta</taxon>
        <taxon>Pterygota</taxon>
        <taxon>Neoptera</taxon>
        <taxon>Endopterygota</taxon>
        <taxon>Diptera</taxon>
        <taxon>Nematocera</taxon>
        <taxon>Culicoidea</taxon>
        <taxon>Chaoboridae</taxon>
        <taxon>Corethrella</taxon>
    </lineage>
</organism>
<keyword evidence="3 7" id="KW-0812">Transmembrane</keyword>
<dbReference type="PRINTS" id="PR00259">
    <property type="entry name" value="TMFOUR"/>
</dbReference>
<dbReference type="Gene3D" id="1.10.1450.10">
    <property type="entry name" value="Tetraspanin"/>
    <property type="match status" value="1"/>
</dbReference>
<name>U5EVW1_9DIPT</name>
<evidence type="ECO:0000256" key="4">
    <source>
        <dbReference type="ARBA" id="ARBA00022989"/>
    </source>
</evidence>
<sequence>MASCGMSCVKYLVFFFNFLFAITGLIVLTTGAIIQSSYHHYSNFLGDNFWTAPIVLIVIGAIVFIVAFFGCCGAAKESSCMILTFSIFLILIFLAEVGIGVAGYLKHRELKGILTKGFNNTLADYEHNIEAQRAWNLVQTEMECCGVNSADDWEPIFKNDTLPASCCVEYAVDTKKCTKANASKEGCLPKLLNFLDTKSLILAGVGVGVAAIQLLGVVFACCLSKSFRANYETV</sequence>
<feature type="disulfide bond" evidence="6">
    <location>
        <begin position="145"/>
        <end position="167"/>
    </location>
</feature>
<protein>
    <recommendedName>
        <fullName evidence="7">Tetraspanin</fullName>
    </recommendedName>
</protein>
<dbReference type="PIRSF" id="PIRSF002419">
    <property type="entry name" value="Tetraspanin"/>
    <property type="match status" value="1"/>
</dbReference>
<feature type="transmembrane region" description="Helical" evidence="7">
    <location>
        <begin position="54"/>
        <end position="75"/>
    </location>
</feature>
<proteinExistence type="evidence at transcript level"/>
<comment type="similarity">
    <text evidence="2 7">Belongs to the tetraspanin (TM4SF) family.</text>
</comment>
<evidence type="ECO:0000256" key="2">
    <source>
        <dbReference type="ARBA" id="ARBA00006840"/>
    </source>
</evidence>
<keyword evidence="5 7" id="KW-0472">Membrane</keyword>
<evidence type="ECO:0000256" key="6">
    <source>
        <dbReference type="PIRSR" id="PIRSR002419-1"/>
    </source>
</evidence>
<keyword evidence="4 7" id="KW-1133">Transmembrane helix</keyword>
<dbReference type="PROSITE" id="PS00421">
    <property type="entry name" value="TM4_1"/>
    <property type="match status" value="1"/>
</dbReference>
<feature type="transmembrane region" description="Helical" evidence="7">
    <location>
        <begin position="12"/>
        <end position="34"/>
    </location>
</feature>
<evidence type="ECO:0000256" key="7">
    <source>
        <dbReference type="RuleBase" id="RU361218"/>
    </source>
</evidence>